<dbReference type="Pfam" id="PF02538">
    <property type="entry name" value="Hydantoinase_B"/>
    <property type="match status" value="1"/>
</dbReference>
<accession>A0ABY6UJR0</accession>
<proteinExistence type="predicted"/>
<evidence type="ECO:0000313" key="3">
    <source>
        <dbReference type="Proteomes" id="UP000766486"/>
    </source>
</evidence>
<name>A0ABY6UJR0_BIOOC</name>
<dbReference type="Proteomes" id="UP000766486">
    <property type="component" value="Unassembled WGS sequence"/>
</dbReference>
<feature type="domain" description="Hydantoinase B/oxoprolinase" evidence="1">
    <location>
        <begin position="115"/>
        <end position="155"/>
    </location>
</feature>
<sequence length="172" mass="18687">MPLMRHLLSVHLHHALAMSHSTKGASLPTRKHLTEPSARRSVCRGNTFSSQRATDLLLKRPRAAAASQGCMNCMGFFGRGGVGLDGKLLLDFAYNEVRRDGCWGRWNGPTWHGASGSGGKGKFNDGCGVVRDFECRAPLTFSMIFERRVTQPSGMRVVNLVQAEVTAGLSGE</sequence>
<keyword evidence="3" id="KW-1185">Reference proteome</keyword>
<reference evidence="2 3" key="1">
    <citation type="submission" date="2019-06" db="EMBL/GenBank/DDBJ databases">
        <authorList>
            <person name="Broberg M."/>
        </authorList>
    </citation>
    <scope>NUCLEOTIDE SEQUENCE [LARGE SCALE GENOMIC DNA]</scope>
</reference>
<dbReference type="InterPro" id="IPR003692">
    <property type="entry name" value="Hydantoinase_B"/>
</dbReference>
<evidence type="ECO:0000313" key="2">
    <source>
        <dbReference type="EMBL" id="VUC30272.1"/>
    </source>
</evidence>
<gene>
    <name evidence="2" type="ORF">CLO192961_LOCUS282167</name>
</gene>
<comment type="caution">
    <text evidence="2">The sequence shown here is derived from an EMBL/GenBank/DDBJ whole genome shotgun (WGS) entry which is preliminary data.</text>
</comment>
<evidence type="ECO:0000259" key="1">
    <source>
        <dbReference type="Pfam" id="PF02538"/>
    </source>
</evidence>
<organism evidence="2 3">
    <name type="scientific">Bionectria ochroleuca</name>
    <name type="common">Gliocladium roseum</name>
    <dbReference type="NCBI Taxonomy" id="29856"/>
    <lineage>
        <taxon>Eukaryota</taxon>
        <taxon>Fungi</taxon>
        <taxon>Dikarya</taxon>
        <taxon>Ascomycota</taxon>
        <taxon>Pezizomycotina</taxon>
        <taxon>Sordariomycetes</taxon>
        <taxon>Hypocreomycetidae</taxon>
        <taxon>Hypocreales</taxon>
        <taxon>Bionectriaceae</taxon>
        <taxon>Clonostachys</taxon>
    </lineage>
</organism>
<protein>
    <recommendedName>
        <fullName evidence="1">Hydantoinase B/oxoprolinase domain-containing protein</fullName>
    </recommendedName>
</protein>
<dbReference type="EMBL" id="CABFNS010000816">
    <property type="protein sequence ID" value="VUC30272.1"/>
    <property type="molecule type" value="Genomic_DNA"/>
</dbReference>